<accession>A0A1X6XAD0</accession>
<sequence length="419" mass="45423">MGTTDASMRIESDLDLEGLVRSGLITTFFGPVVDLDTDAVVAHQVFHGSTESSHFGIDDFIALRRAVRESPLAGDLDSSLRALALREAEALELPRNNRLLLTTEPQSLVTVEDRTGEPDRSAILQLHPERVAMAPAMSLRSVRQARSLGWGIGMSSIGMDLSTTSFLPLVNPSVVTLHRNVLDIEDTTHIADLIRLLHAHVERTEAIIIADGIRDDADVVMARAMGARFGTGPHFGVPSHSPTPVDPAGEDPIEAHYTRNLPAQGTPFTIAQGLGRDPMIMDADMLEAQLASLEERTLTAGKSAVVIGIFADHETLRDETIERYARIADSTGYTVMLSNGFDTPPVPAAWSGPLDTSDPLQQELAVVMVGPDWSGMTVGKRRPAPGMDGRVEYDVYVTTDRYACVDAARSVMSRIRALR</sequence>
<evidence type="ECO:0000313" key="3">
    <source>
        <dbReference type="Proteomes" id="UP000196581"/>
    </source>
</evidence>
<dbReference type="Pfam" id="PF00563">
    <property type="entry name" value="EAL"/>
    <property type="match status" value="1"/>
</dbReference>
<feature type="domain" description="EAL" evidence="1">
    <location>
        <begin position="19"/>
        <end position="236"/>
    </location>
</feature>
<dbReference type="SUPFAM" id="SSF141868">
    <property type="entry name" value="EAL domain-like"/>
    <property type="match status" value="1"/>
</dbReference>
<evidence type="ECO:0000313" key="2">
    <source>
        <dbReference type="EMBL" id="SLM96063.1"/>
    </source>
</evidence>
<evidence type="ECO:0000259" key="1">
    <source>
        <dbReference type="Pfam" id="PF00563"/>
    </source>
</evidence>
<dbReference type="Gene3D" id="3.20.20.450">
    <property type="entry name" value="EAL domain"/>
    <property type="match status" value="1"/>
</dbReference>
<dbReference type="AlphaFoldDB" id="A0A1X6XAD0"/>
<reference evidence="3" key="1">
    <citation type="submission" date="2017-02" db="EMBL/GenBank/DDBJ databases">
        <authorList>
            <person name="Dridi B."/>
        </authorList>
    </citation>
    <scope>NUCLEOTIDE SEQUENCE [LARGE SCALE GENOMIC DNA]</scope>
    <source>
        <strain evidence="3">B Co 03.10</strain>
    </source>
</reference>
<protein>
    <submittedName>
        <fullName evidence="2">FOG: EAL domain</fullName>
    </submittedName>
</protein>
<dbReference type="InterPro" id="IPR035919">
    <property type="entry name" value="EAL_sf"/>
</dbReference>
<dbReference type="RefSeq" id="WP_087005869.1">
    <property type="nucleotide sequence ID" value="NZ_FWFF01000007.1"/>
</dbReference>
<dbReference type="InterPro" id="IPR001633">
    <property type="entry name" value="EAL_dom"/>
</dbReference>
<dbReference type="EMBL" id="FWFF01000007">
    <property type="protein sequence ID" value="SLM96063.1"/>
    <property type="molecule type" value="Genomic_DNA"/>
</dbReference>
<proteinExistence type="predicted"/>
<keyword evidence="3" id="KW-1185">Reference proteome</keyword>
<dbReference type="Proteomes" id="UP000196581">
    <property type="component" value="Unassembled WGS sequence"/>
</dbReference>
<name>A0A1X6XAD0_9MICO</name>
<gene>
    <name evidence="2" type="ORF">FM105_05335</name>
</gene>
<organism evidence="2 3">
    <name type="scientific">Brevibacterium yomogidense</name>
    <dbReference type="NCBI Taxonomy" id="946573"/>
    <lineage>
        <taxon>Bacteria</taxon>
        <taxon>Bacillati</taxon>
        <taxon>Actinomycetota</taxon>
        <taxon>Actinomycetes</taxon>
        <taxon>Micrococcales</taxon>
        <taxon>Brevibacteriaceae</taxon>
        <taxon>Brevibacterium</taxon>
    </lineage>
</organism>